<keyword evidence="2 8" id="KW-0645">Protease</keyword>
<gene>
    <name evidence="8" type="primary">LOC115634526</name>
</gene>
<accession>A0A6J2UIE6</accession>
<dbReference type="AlphaFoldDB" id="A0A6J2UIE6"/>
<sequence>MQIQLYLIFGIIQLVQNVPLDATFKEKPLWIRQKLDHFNKSDTRTWKMRYLASDRYYKPGGPLFINVGGEWEVTYKDVLIGLYYELVKEFNAYSACTEHRYYGKSQPRPNWSVENLKYLDIKQALADLAHFIRHKRKTIPGMQNAKVVLFGCSYAGTMSIYFKREYPDLAAGIWAAGAPVWYRLDYSDGNVSIGKALRIVGGDPCYDRIENTTLTYLKLKKLKDNHILRDLKAKNITKGLEEIDMVTAVNIQHRNRTYLDKFCKTLVSFDNNDLVGMATYLTKELGKIPEMGSYNGTKINHESFGRQWLYQQCNGFGNFQTTSSMHQPFGNKSPFTKQVDRCRKEFGPKYTIDYVNSKIDEMNVKFGGYQPGIQNAYYTFSDLDPWRLTGIHDERATIIPGIGHCHEMRVRSEKDWPATKAAKQKGIDLIRSWINA</sequence>
<proteinExistence type="inferred from homology"/>
<evidence type="ECO:0000313" key="7">
    <source>
        <dbReference type="Proteomes" id="UP000504634"/>
    </source>
</evidence>
<feature type="signal peptide" evidence="6">
    <location>
        <begin position="1"/>
        <end position="17"/>
    </location>
</feature>
<dbReference type="Pfam" id="PF05577">
    <property type="entry name" value="Peptidase_S28"/>
    <property type="match status" value="1"/>
</dbReference>
<keyword evidence="4" id="KW-0378">Hydrolase</keyword>
<evidence type="ECO:0000256" key="4">
    <source>
        <dbReference type="ARBA" id="ARBA00022801"/>
    </source>
</evidence>
<dbReference type="PANTHER" id="PTHR11010:SF5">
    <property type="entry name" value="RE36938P-RELATED"/>
    <property type="match status" value="1"/>
</dbReference>
<name>A0A6J2UIE6_DROLE</name>
<evidence type="ECO:0000256" key="6">
    <source>
        <dbReference type="SAM" id="SignalP"/>
    </source>
</evidence>
<dbReference type="InterPro" id="IPR008758">
    <property type="entry name" value="Peptidase_S28"/>
</dbReference>
<evidence type="ECO:0000256" key="5">
    <source>
        <dbReference type="ARBA" id="ARBA00023180"/>
    </source>
</evidence>
<evidence type="ECO:0000313" key="8">
    <source>
        <dbReference type="RefSeq" id="XP_030388191.1"/>
    </source>
</evidence>
<dbReference type="PANTHER" id="PTHR11010">
    <property type="entry name" value="PROTEASE S28 PRO-X CARBOXYPEPTIDASE-RELATED"/>
    <property type="match status" value="1"/>
</dbReference>
<dbReference type="Proteomes" id="UP000504634">
    <property type="component" value="Unplaced"/>
</dbReference>
<dbReference type="OrthoDB" id="1735038at2759"/>
<evidence type="ECO:0000256" key="3">
    <source>
        <dbReference type="ARBA" id="ARBA00022729"/>
    </source>
</evidence>
<evidence type="ECO:0000256" key="1">
    <source>
        <dbReference type="ARBA" id="ARBA00011079"/>
    </source>
</evidence>
<dbReference type="Gene3D" id="3.40.50.1820">
    <property type="entry name" value="alpha/beta hydrolase"/>
    <property type="match status" value="1"/>
</dbReference>
<reference evidence="8" key="1">
    <citation type="submission" date="2025-08" db="UniProtKB">
        <authorList>
            <consortium name="RefSeq"/>
        </authorList>
    </citation>
    <scope>IDENTIFICATION</scope>
    <source>
        <strain evidence="8">11010-0011.00</strain>
        <tissue evidence="8">Whole body</tissue>
    </source>
</reference>
<comment type="similarity">
    <text evidence="1">Belongs to the peptidase S28 family.</text>
</comment>
<dbReference type="Gene3D" id="1.20.120.980">
    <property type="entry name" value="Serine carboxypeptidase S28, SKS domain"/>
    <property type="match status" value="1"/>
</dbReference>
<keyword evidence="5" id="KW-0325">Glycoprotein</keyword>
<organism evidence="7 8">
    <name type="scientific">Drosophila lebanonensis</name>
    <name type="common">Fruit fly</name>
    <name type="synonym">Scaptodrosophila lebanonensis</name>
    <dbReference type="NCBI Taxonomy" id="7225"/>
    <lineage>
        <taxon>Eukaryota</taxon>
        <taxon>Metazoa</taxon>
        <taxon>Ecdysozoa</taxon>
        <taxon>Arthropoda</taxon>
        <taxon>Hexapoda</taxon>
        <taxon>Insecta</taxon>
        <taxon>Pterygota</taxon>
        <taxon>Neoptera</taxon>
        <taxon>Endopterygota</taxon>
        <taxon>Diptera</taxon>
        <taxon>Brachycera</taxon>
        <taxon>Muscomorpha</taxon>
        <taxon>Ephydroidea</taxon>
        <taxon>Drosophilidae</taxon>
        <taxon>Scaptodrosophila</taxon>
    </lineage>
</organism>
<dbReference type="InterPro" id="IPR042269">
    <property type="entry name" value="Ser_carbopepase_S28_SKS"/>
</dbReference>
<keyword evidence="3 6" id="KW-0732">Signal</keyword>
<dbReference type="GeneID" id="115634526"/>
<dbReference type="GO" id="GO:0006508">
    <property type="term" value="P:proteolysis"/>
    <property type="evidence" value="ECO:0007669"/>
    <property type="project" value="UniProtKB-KW"/>
</dbReference>
<protein>
    <submittedName>
        <fullName evidence="8">Probable serine protease EDA2</fullName>
    </submittedName>
</protein>
<dbReference type="GO" id="GO:0070008">
    <property type="term" value="F:serine-type exopeptidase activity"/>
    <property type="evidence" value="ECO:0007669"/>
    <property type="project" value="InterPro"/>
</dbReference>
<dbReference type="RefSeq" id="XP_030388191.1">
    <property type="nucleotide sequence ID" value="XM_030532331.1"/>
</dbReference>
<dbReference type="GO" id="GO:0008239">
    <property type="term" value="F:dipeptidyl-peptidase activity"/>
    <property type="evidence" value="ECO:0007669"/>
    <property type="project" value="TreeGrafter"/>
</dbReference>
<dbReference type="InterPro" id="IPR029058">
    <property type="entry name" value="AB_hydrolase_fold"/>
</dbReference>
<evidence type="ECO:0000256" key="2">
    <source>
        <dbReference type="ARBA" id="ARBA00022670"/>
    </source>
</evidence>
<keyword evidence="7" id="KW-1185">Reference proteome</keyword>
<dbReference type="SUPFAM" id="SSF53474">
    <property type="entry name" value="alpha/beta-Hydrolases"/>
    <property type="match status" value="1"/>
</dbReference>
<feature type="chain" id="PRO_5027106832" evidence="6">
    <location>
        <begin position="18"/>
        <end position="436"/>
    </location>
</feature>